<accession>A0A0K1IT16</accession>
<evidence type="ECO:0000313" key="4">
    <source>
        <dbReference type="EMBL" id="QOS11801.1"/>
    </source>
</evidence>
<dbReference type="EMBL" id="CP063205">
    <property type="protein sequence ID" value="QOS11801.1"/>
    <property type="molecule type" value="Genomic_DNA"/>
</dbReference>
<feature type="transmembrane region" description="Helical" evidence="1">
    <location>
        <begin position="70"/>
        <end position="87"/>
    </location>
</feature>
<dbReference type="AlphaFoldDB" id="A0A0K1IT16"/>
<keyword evidence="1" id="KW-1133">Transmembrane helix</keyword>
<name>A0A0K1IT16_HALGI</name>
<dbReference type="KEGG" id="hgi:ABY42_07970"/>
<keyword evidence="1" id="KW-0812">Transmembrane</keyword>
<reference evidence="5" key="1">
    <citation type="journal article" date="2015" name="J. Biotechnol.">
        <title>Complete genome sequence of Haloferax gibbonsii strain ARA6, a potential producer of polyhydroxyalkanoates and halocins isolated from Araruama, Rio de Janeiro, Brasil.</title>
        <authorList>
            <person name="Pinto L.H."/>
            <person name="D'Alincourt Carvalho-Assef A.P."/>
            <person name="Vieira R.P."/>
            <person name="Clementino M.M."/>
            <person name="Albano R.M."/>
        </authorList>
    </citation>
    <scope>NUCLEOTIDE SEQUENCE [LARGE SCALE GENOMIC DNA]</scope>
    <source>
        <strain evidence="5">ARA6</strain>
    </source>
</reference>
<reference evidence="4" key="3">
    <citation type="journal article" date="2021" name="Front. Microbiol.">
        <title>Cellular and Genomic Properties of Haloferax gibbonsii LR2-5, the Host of Euryarchaeal Virus HFTV1.</title>
        <authorList>
            <person name="Tittes C."/>
            <person name="Schwarzer S."/>
            <person name="Pfeiffer F."/>
            <person name="Dyall-Smith M."/>
            <person name="Rodriguez-Franco M."/>
            <person name="Oksanen H.M."/>
            <person name="Quax T.E.F."/>
        </authorList>
    </citation>
    <scope>NUCLEOTIDE SEQUENCE</scope>
    <source>
        <strain evidence="4">LR2-5</strain>
    </source>
</reference>
<protein>
    <recommendedName>
        <fullName evidence="2">DUF8049 domain-containing protein</fullName>
    </recommendedName>
</protein>
<dbReference type="RefSeq" id="WP_004976721.1">
    <property type="nucleotide sequence ID" value="NZ_CP011947.1"/>
</dbReference>
<evidence type="ECO:0000313" key="3">
    <source>
        <dbReference type="EMBL" id="AKU07687.1"/>
    </source>
</evidence>
<evidence type="ECO:0000313" key="5">
    <source>
        <dbReference type="Proteomes" id="UP000066124"/>
    </source>
</evidence>
<keyword evidence="1" id="KW-0472">Membrane</keyword>
<evidence type="ECO:0000259" key="2">
    <source>
        <dbReference type="Pfam" id="PF26223"/>
    </source>
</evidence>
<dbReference type="Proteomes" id="UP000066124">
    <property type="component" value="Chromosome"/>
</dbReference>
<proteinExistence type="predicted"/>
<dbReference type="Proteomes" id="UP000663064">
    <property type="component" value="Chromosome"/>
</dbReference>
<dbReference type="Pfam" id="PF26223">
    <property type="entry name" value="DUF8049"/>
    <property type="match status" value="1"/>
</dbReference>
<organism evidence="3 5">
    <name type="scientific">Haloferax gibbonsii</name>
    <dbReference type="NCBI Taxonomy" id="35746"/>
    <lineage>
        <taxon>Archaea</taxon>
        <taxon>Methanobacteriati</taxon>
        <taxon>Methanobacteriota</taxon>
        <taxon>Stenosarchaea group</taxon>
        <taxon>Halobacteria</taxon>
        <taxon>Halobacteriales</taxon>
        <taxon>Haloferacaceae</taxon>
        <taxon>Haloferax</taxon>
    </lineage>
</organism>
<feature type="transmembrane region" description="Helical" evidence="1">
    <location>
        <begin position="20"/>
        <end position="38"/>
    </location>
</feature>
<dbReference type="InterPro" id="IPR058362">
    <property type="entry name" value="DUF8049"/>
</dbReference>
<evidence type="ECO:0000256" key="1">
    <source>
        <dbReference type="SAM" id="Phobius"/>
    </source>
</evidence>
<feature type="domain" description="DUF8049" evidence="2">
    <location>
        <begin position="13"/>
        <end position="87"/>
    </location>
</feature>
<dbReference type="EMBL" id="CP011947">
    <property type="protein sequence ID" value="AKU07687.1"/>
    <property type="molecule type" value="Genomic_DNA"/>
</dbReference>
<dbReference type="PATRIC" id="fig|35746.4.peg.1698"/>
<gene>
    <name evidence="3" type="ORF">ABY42_07970</name>
    <name evidence="4" type="ORF">HfgLR_08300</name>
</gene>
<reference evidence="3" key="2">
    <citation type="submission" date="2015-06" db="EMBL/GenBank/DDBJ databases">
        <authorList>
            <person name="Hoefler B.C."/>
            <person name="Straight P.D."/>
        </authorList>
    </citation>
    <scope>NUCLEOTIDE SEQUENCE [LARGE SCALE GENOMIC DNA]</scope>
    <source>
        <strain evidence="3">ARA6</strain>
    </source>
</reference>
<dbReference type="GeneID" id="59459313"/>
<sequence length="88" mass="9360">MASSDDDATAEFRDLTDVKVALVAGLCTVALTLSLKYGAGIEVPFIYRLSPLAPYFAYVFSRGAALSARTWMALIAAVTLGTFGFFAL</sequence>